<sequence length="751" mass="86757">MTSLHYNNNKVNINKIKNTNKLLCNKATQNESKYLLLKFKSIQLKKMYSADNILYLNFPGLTENHTNYDQKLIPVSSEATKIKLKRENTFLLRSATTTLEPTQQLLGTQHQLQNNDNDYVLAAKLDNPMINLINITKMRLLDKHYTNEVIMIQDEINKLIVFEGLQYFRGIFCEDDAFSVDIYNLRLNRHILLIENLLYNLEYAINRINFLYNKYCSANNNNCAGTTNTINNVNCNENFSMYTSMNNTFAYDLAIKAFLNNYYNISNKIYYIIQNNIEKSELNIKKLGMNSCTGLFIPTILMNINNASAFSTIAAGHNNKAPLPNIKDTNNYSNSIINKNNNKVNMKRYGYTGALSTIFGTQHQLQNKKTQQINKIVNNNNLLNNQKLQYNTLLFNYLKRISIYNIKTNGLLIYNYHILKYNFNKNYSLLFHPFLKKDTITIPRNNNKLAPVKSIGWTNFASNEIHNFLKAFFKSINSLISKPTFVVTPDKVTISLFYYLSIPSPKVFNLYNGKINLLIKNNNIKTLQLEEQPKNLSLCLQEKEVQAIAKNTTKKSSIEKSRALKFLIRKHNDLKNKLNLFNNYNLTKLYPLRFKKICDYLSLFFNKPVEFELIRLHHSYHDAHILVTLLALIVKRKNIRRAIAKLYSLNAVKNLKDPNLLSGNRSDTKSSKINTYSLKPQYNIPAFLSGLNIKIAGRLMREPIIPRRTTKIFEKGASATGKVNFLEVAKLTKKNRKGAFTITVLSGQNFF</sequence>
<keyword evidence="5" id="KW-0687">Ribonucleoprotein</keyword>
<dbReference type="GO" id="GO:0005739">
    <property type="term" value="C:mitochondrion"/>
    <property type="evidence" value="ECO:0007669"/>
    <property type="project" value="UniProtKB-SubCell"/>
</dbReference>
<dbReference type="Pfam" id="PF05316">
    <property type="entry name" value="VAR1"/>
    <property type="match status" value="1"/>
</dbReference>
<dbReference type="GO" id="GO:1990904">
    <property type="term" value="C:ribonucleoprotein complex"/>
    <property type="evidence" value="ECO:0007669"/>
    <property type="project" value="UniProtKB-KW"/>
</dbReference>
<dbReference type="AlphaFoldDB" id="A0A4D6SWF2"/>
<evidence type="ECO:0000256" key="4">
    <source>
        <dbReference type="ARBA" id="ARBA00023128"/>
    </source>
</evidence>
<evidence type="ECO:0000256" key="1">
    <source>
        <dbReference type="ARBA" id="ARBA00004173"/>
    </source>
</evidence>
<comment type="subcellular location">
    <subcellularLocation>
        <location evidence="1">Mitochondrion</location>
    </subcellularLocation>
</comment>
<name>A0A4D6SWF2_9AGAR</name>
<keyword evidence="3 7" id="KW-0689">Ribosomal protein</keyword>
<dbReference type="GO" id="GO:0005840">
    <property type="term" value="C:ribosome"/>
    <property type="evidence" value="ECO:0007669"/>
    <property type="project" value="UniProtKB-KW"/>
</dbReference>
<dbReference type="GO" id="GO:0003735">
    <property type="term" value="F:structural constituent of ribosome"/>
    <property type="evidence" value="ECO:0007669"/>
    <property type="project" value="InterPro"/>
</dbReference>
<reference evidence="7" key="1">
    <citation type="journal article" date="2020" name="Int. J. Biol. Macromol.">
        <title>The complete mitochondrial genomes of two model ectomycorrhizal fungi (Laccaria): features, intron dynamics and phylogenetic implications.</title>
        <authorList>
            <person name="Li Q."/>
            <person name="Yang L."/>
            <person name="Xiang D."/>
            <person name="Wan Y."/>
            <person name="Wu Q."/>
            <person name="Huang W."/>
            <person name="Zhao G."/>
        </authorList>
    </citation>
    <scope>NUCLEOTIDE SEQUENCE</scope>
</reference>
<evidence type="ECO:0000256" key="3">
    <source>
        <dbReference type="ARBA" id="ARBA00022980"/>
    </source>
</evidence>
<keyword evidence="4 7" id="KW-0496">Mitochondrion</keyword>
<evidence type="ECO:0000313" key="7">
    <source>
        <dbReference type="EMBL" id="QCG70060.1"/>
    </source>
</evidence>
<dbReference type="InterPro" id="IPR007980">
    <property type="entry name" value="Ribosomal_uS3m_fun"/>
</dbReference>
<proteinExistence type="inferred from homology"/>
<evidence type="ECO:0000256" key="2">
    <source>
        <dbReference type="ARBA" id="ARBA00010761"/>
    </source>
</evidence>
<dbReference type="RefSeq" id="YP_009653002.1">
    <property type="nucleotide sequence ID" value="NC_042772.1"/>
</dbReference>
<comment type="similarity">
    <text evidence="2">Belongs to the universal ribosomal protein uS3 family.</text>
</comment>
<organism evidence="7">
    <name type="scientific">Laccaria amethystina</name>
    <dbReference type="NCBI Taxonomy" id="89243"/>
    <lineage>
        <taxon>Eukaryota</taxon>
        <taxon>Fungi</taxon>
        <taxon>Dikarya</taxon>
        <taxon>Basidiomycota</taxon>
        <taxon>Agaricomycotina</taxon>
        <taxon>Agaricomycetes</taxon>
        <taxon>Agaricomycetidae</taxon>
        <taxon>Agaricales</taxon>
        <taxon>Agaricineae</taxon>
        <taxon>Hydnangiaceae</taxon>
        <taxon>Laccaria</taxon>
    </lineage>
</organism>
<dbReference type="GeneID" id="40487714"/>
<dbReference type="GO" id="GO:0006412">
    <property type="term" value="P:translation"/>
    <property type="evidence" value="ECO:0007669"/>
    <property type="project" value="InterPro"/>
</dbReference>
<geneLocation type="mitochondrion" evidence="7"/>
<protein>
    <recommendedName>
        <fullName evidence="6">Small ribosomal subunit protein uS3m</fullName>
    </recommendedName>
</protein>
<evidence type="ECO:0000256" key="5">
    <source>
        <dbReference type="ARBA" id="ARBA00023274"/>
    </source>
</evidence>
<gene>
    <name evidence="7" type="primary">rps3</name>
</gene>
<accession>A0A4D6SWF2</accession>
<dbReference type="EMBL" id="MK697669">
    <property type="protein sequence ID" value="QCG70060.1"/>
    <property type="molecule type" value="Genomic_DNA"/>
</dbReference>
<evidence type="ECO:0000256" key="6">
    <source>
        <dbReference type="ARBA" id="ARBA00035157"/>
    </source>
</evidence>